<evidence type="ECO:0000256" key="3">
    <source>
        <dbReference type="ARBA" id="ARBA00022438"/>
    </source>
</evidence>
<dbReference type="Gene3D" id="1.10.390.10">
    <property type="entry name" value="Neutral Protease Domain 2"/>
    <property type="match status" value="1"/>
</dbReference>
<dbReference type="PANTHER" id="PTHR11533">
    <property type="entry name" value="PROTEASE M1 ZINC METALLOPROTEASE"/>
    <property type="match status" value="1"/>
</dbReference>
<gene>
    <name evidence="24" type="primary">LOC115558482</name>
</gene>
<proteinExistence type="inferred from homology"/>
<evidence type="ECO:0000256" key="8">
    <source>
        <dbReference type="ARBA" id="ARBA00022801"/>
    </source>
</evidence>
<dbReference type="InterPro" id="IPR050344">
    <property type="entry name" value="Peptidase_M1_aminopeptidases"/>
</dbReference>
<dbReference type="InterPro" id="IPR027268">
    <property type="entry name" value="Peptidase_M4/M1_CTD_sf"/>
</dbReference>
<comment type="subcellular location">
    <subcellularLocation>
        <location evidence="1">Cell membrane</location>
        <topology evidence="1">Single-pass type II membrane protein</topology>
    </subcellularLocation>
</comment>
<keyword evidence="3" id="KW-0031">Aminopeptidase</keyword>
<dbReference type="AlphaFoldDB" id="A0A8C5BKM6"/>
<dbReference type="SUPFAM" id="SSF63737">
    <property type="entry name" value="Leukotriene A4 hydrolase N-terminal domain"/>
    <property type="match status" value="1"/>
</dbReference>
<feature type="binding site" evidence="17">
    <location>
        <position position="454"/>
    </location>
    <ligand>
        <name>Zn(2+)</name>
        <dbReference type="ChEBI" id="CHEBI:29105"/>
        <note>catalytic</note>
    </ligand>
</feature>
<dbReference type="GO" id="GO:0008270">
    <property type="term" value="F:zinc ion binding"/>
    <property type="evidence" value="ECO:0007669"/>
    <property type="project" value="UniProtKB-UniRule"/>
</dbReference>
<dbReference type="GO" id="GO:0005615">
    <property type="term" value="C:extracellular space"/>
    <property type="evidence" value="ECO:0007669"/>
    <property type="project" value="TreeGrafter"/>
</dbReference>
<evidence type="ECO:0000256" key="19">
    <source>
        <dbReference type="SAM" id="MobiDB-lite"/>
    </source>
</evidence>
<feature type="domain" description="Peptidase M1 membrane alanine aminopeptidase" evidence="21">
    <location>
        <begin position="359"/>
        <end position="588"/>
    </location>
</feature>
<evidence type="ECO:0000256" key="1">
    <source>
        <dbReference type="ARBA" id="ARBA00004401"/>
    </source>
</evidence>
<keyword evidence="6 20" id="KW-0812">Transmembrane</keyword>
<keyword evidence="15" id="KW-0325">Glycoprotein</keyword>
<evidence type="ECO:0000256" key="10">
    <source>
        <dbReference type="ARBA" id="ARBA00022968"/>
    </source>
</evidence>
<feature type="binding site" evidence="17">
    <location>
        <position position="431"/>
    </location>
    <ligand>
        <name>Zn(2+)</name>
        <dbReference type="ChEBI" id="CHEBI:29105"/>
        <note>catalytic</note>
    </ligand>
</feature>
<dbReference type="Gene3D" id="1.25.50.20">
    <property type="match status" value="1"/>
</dbReference>
<evidence type="ECO:0000256" key="16">
    <source>
        <dbReference type="PIRSR" id="PIRSR634016-1"/>
    </source>
</evidence>
<keyword evidence="25" id="KW-1185">Reference proteome</keyword>
<feature type="binding site" evidence="17">
    <location>
        <position position="435"/>
    </location>
    <ligand>
        <name>Zn(2+)</name>
        <dbReference type="ChEBI" id="CHEBI:29105"/>
        <note>catalytic</note>
    </ligand>
</feature>
<dbReference type="Pfam" id="PF11838">
    <property type="entry name" value="ERAP1_C"/>
    <property type="match status" value="1"/>
</dbReference>
<dbReference type="InterPro" id="IPR024571">
    <property type="entry name" value="ERAP1-like_C_dom"/>
</dbReference>
<dbReference type="InterPro" id="IPR045357">
    <property type="entry name" value="Aminopeptidase_N-like_N"/>
</dbReference>
<dbReference type="Ensembl" id="ENSGMOT00000048347.1">
    <property type="protein sequence ID" value="ENSGMOP00000047501.1"/>
    <property type="gene ID" value="ENSGMOG00000000197.2"/>
</dbReference>
<evidence type="ECO:0000313" key="24">
    <source>
        <dbReference type="Ensembl" id="ENSGMOP00000047501.1"/>
    </source>
</evidence>
<evidence type="ECO:0000313" key="25">
    <source>
        <dbReference type="Proteomes" id="UP000694546"/>
    </source>
</evidence>
<feature type="site" description="Transition state stabilizer" evidence="18">
    <location>
        <position position="520"/>
    </location>
</feature>
<evidence type="ECO:0000259" key="21">
    <source>
        <dbReference type="Pfam" id="PF01433"/>
    </source>
</evidence>
<keyword evidence="14" id="KW-1015">Disulfide bond</keyword>
<evidence type="ECO:0000256" key="17">
    <source>
        <dbReference type="PIRSR" id="PIRSR634016-3"/>
    </source>
</evidence>
<dbReference type="InterPro" id="IPR001930">
    <property type="entry name" value="Peptidase_M1"/>
</dbReference>
<keyword evidence="9 17" id="KW-0862">Zinc</keyword>
<dbReference type="GO" id="GO:0042277">
    <property type="term" value="F:peptide binding"/>
    <property type="evidence" value="ECO:0007669"/>
    <property type="project" value="TreeGrafter"/>
</dbReference>
<keyword evidence="13 20" id="KW-0472">Membrane</keyword>
<reference evidence="24" key="1">
    <citation type="submission" date="2025-08" db="UniProtKB">
        <authorList>
            <consortium name="Ensembl"/>
        </authorList>
    </citation>
    <scope>IDENTIFICATION</scope>
</reference>
<dbReference type="InterPro" id="IPR014782">
    <property type="entry name" value="Peptidase_M1_dom"/>
</dbReference>
<keyword evidence="7 17" id="KW-0479">Metal-binding</keyword>
<comment type="cofactor">
    <cofactor evidence="17">
        <name>Zn(2+)</name>
        <dbReference type="ChEBI" id="CHEBI:29105"/>
    </cofactor>
    <text evidence="17">Binds 1 zinc ion per subunit.</text>
</comment>
<dbReference type="Proteomes" id="UP000694546">
    <property type="component" value="Chromosome 14"/>
</dbReference>
<feature type="transmembrane region" description="Helical" evidence="20">
    <location>
        <begin position="53"/>
        <end position="77"/>
    </location>
</feature>
<comment type="similarity">
    <text evidence="2">Belongs to the peptidase M1 family.</text>
</comment>
<dbReference type="PANTHER" id="PTHR11533:SF172">
    <property type="entry name" value="AMINOPEPTIDASE N"/>
    <property type="match status" value="1"/>
</dbReference>
<dbReference type="SUPFAM" id="SSF55486">
    <property type="entry name" value="Metalloproteases ('zincins'), catalytic domain"/>
    <property type="match status" value="1"/>
</dbReference>
<evidence type="ECO:0000256" key="18">
    <source>
        <dbReference type="PIRSR" id="PIRSR634016-4"/>
    </source>
</evidence>
<dbReference type="GO" id="GO:0005737">
    <property type="term" value="C:cytoplasm"/>
    <property type="evidence" value="ECO:0007669"/>
    <property type="project" value="TreeGrafter"/>
</dbReference>
<feature type="compositionally biased region" description="Polar residues" evidence="19">
    <location>
        <begin position="10"/>
        <end position="34"/>
    </location>
</feature>
<dbReference type="CDD" id="cd09601">
    <property type="entry name" value="M1_APN-Q_like"/>
    <property type="match status" value="1"/>
</dbReference>
<keyword evidence="10" id="KW-0735">Signal-anchor</keyword>
<dbReference type="GO" id="GO:0005886">
    <property type="term" value="C:plasma membrane"/>
    <property type="evidence" value="ECO:0007669"/>
    <property type="project" value="UniProtKB-SubCell"/>
</dbReference>
<keyword evidence="11 20" id="KW-1133">Transmembrane helix</keyword>
<protein>
    <submittedName>
        <fullName evidence="24">Aminopeptidase N-like</fullName>
    </submittedName>
</protein>
<evidence type="ECO:0000256" key="14">
    <source>
        <dbReference type="ARBA" id="ARBA00023157"/>
    </source>
</evidence>
<evidence type="ECO:0000256" key="20">
    <source>
        <dbReference type="SAM" id="Phobius"/>
    </source>
</evidence>
<keyword evidence="4" id="KW-1003">Cell membrane</keyword>
<dbReference type="InterPro" id="IPR034016">
    <property type="entry name" value="M1_APN-typ"/>
</dbReference>
<organism evidence="24 25">
    <name type="scientific">Gadus morhua</name>
    <name type="common">Atlantic cod</name>
    <dbReference type="NCBI Taxonomy" id="8049"/>
    <lineage>
        <taxon>Eukaryota</taxon>
        <taxon>Metazoa</taxon>
        <taxon>Chordata</taxon>
        <taxon>Craniata</taxon>
        <taxon>Vertebrata</taxon>
        <taxon>Euteleostomi</taxon>
        <taxon>Actinopterygii</taxon>
        <taxon>Neopterygii</taxon>
        <taxon>Teleostei</taxon>
        <taxon>Neoteleostei</taxon>
        <taxon>Acanthomorphata</taxon>
        <taxon>Zeiogadaria</taxon>
        <taxon>Gadariae</taxon>
        <taxon>Gadiformes</taxon>
        <taxon>Gadoidei</taxon>
        <taxon>Gadidae</taxon>
        <taxon>Gadus</taxon>
    </lineage>
</organism>
<feature type="domain" description="ERAP1-like C-terminal" evidence="22">
    <location>
        <begin position="664"/>
        <end position="987"/>
    </location>
</feature>
<evidence type="ECO:0000256" key="7">
    <source>
        <dbReference type="ARBA" id="ARBA00022723"/>
    </source>
</evidence>
<dbReference type="GO" id="GO:0006508">
    <property type="term" value="P:proteolysis"/>
    <property type="evidence" value="ECO:0007669"/>
    <property type="project" value="UniProtKB-KW"/>
</dbReference>
<dbReference type="OMA" id="EWLIANI"/>
<name>A0A8C5BKM6_GADMO</name>
<dbReference type="Pfam" id="PF17900">
    <property type="entry name" value="Peptidase_M1_N"/>
    <property type="match status" value="1"/>
</dbReference>
<evidence type="ECO:0000256" key="4">
    <source>
        <dbReference type="ARBA" id="ARBA00022475"/>
    </source>
</evidence>
<feature type="transmembrane region" description="Helical" evidence="20">
    <location>
        <begin position="321"/>
        <end position="343"/>
    </location>
</feature>
<feature type="active site" description="Proton acceptor" evidence="16">
    <location>
        <position position="432"/>
    </location>
</feature>
<keyword evidence="8" id="KW-0378">Hydrolase</keyword>
<evidence type="ECO:0000256" key="11">
    <source>
        <dbReference type="ARBA" id="ARBA00022989"/>
    </source>
</evidence>
<reference evidence="24" key="2">
    <citation type="submission" date="2025-09" db="UniProtKB">
        <authorList>
            <consortium name="Ensembl"/>
        </authorList>
    </citation>
    <scope>IDENTIFICATION</scope>
</reference>
<dbReference type="GeneTree" id="ENSGT00940000154876"/>
<feature type="compositionally biased region" description="Low complexity" evidence="19">
    <location>
        <begin position="86"/>
        <end position="105"/>
    </location>
</feature>
<evidence type="ECO:0000256" key="13">
    <source>
        <dbReference type="ARBA" id="ARBA00023136"/>
    </source>
</evidence>
<dbReference type="GO" id="GO:0043171">
    <property type="term" value="P:peptide catabolic process"/>
    <property type="evidence" value="ECO:0007669"/>
    <property type="project" value="TreeGrafter"/>
</dbReference>
<dbReference type="RefSeq" id="XP_030232509.1">
    <property type="nucleotide sequence ID" value="XM_030376649.1"/>
</dbReference>
<dbReference type="InterPro" id="IPR042097">
    <property type="entry name" value="Aminopeptidase_N-like_N_sf"/>
</dbReference>
<evidence type="ECO:0000256" key="15">
    <source>
        <dbReference type="ARBA" id="ARBA00023180"/>
    </source>
</evidence>
<feature type="region of interest" description="Disordered" evidence="19">
    <location>
        <begin position="1"/>
        <end position="38"/>
    </location>
</feature>
<dbReference type="GeneID" id="115558482"/>
<feature type="region of interest" description="Disordered" evidence="19">
    <location>
        <begin position="83"/>
        <end position="115"/>
    </location>
</feature>
<accession>A0A8C5BKM6</accession>
<evidence type="ECO:0000256" key="5">
    <source>
        <dbReference type="ARBA" id="ARBA00022670"/>
    </source>
</evidence>
<dbReference type="Pfam" id="PF01433">
    <property type="entry name" value="Peptidase_M1"/>
    <property type="match status" value="1"/>
</dbReference>
<evidence type="ECO:0000256" key="12">
    <source>
        <dbReference type="ARBA" id="ARBA00023049"/>
    </source>
</evidence>
<evidence type="ECO:0000256" key="2">
    <source>
        <dbReference type="ARBA" id="ARBA00010136"/>
    </source>
</evidence>
<evidence type="ECO:0000256" key="6">
    <source>
        <dbReference type="ARBA" id="ARBA00022692"/>
    </source>
</evidence>
<dbReference type="GO" id="GO:0070006">
    <property type="term" value="F:metalloaminopeptidase activity"/>
    <property type="evidence" value="ECO:0007669"/>
    <property type="project" value="TreeGrafter"/>
</dbReference>
<keyword evidence="12" id="KW-0482">Metalloprotease</keyword>
<evidence type="ECO:0000256" key="9">
    <source>
        <dbReference type="ARBA" id="ARBA00022833"/>
    </source>
</evidence>
<evidence type="ECO:0000259" key="22">
    <source>
        <dbReference type="Pfam" id="PF11838"/>
    </source>
</evidence>
<dbReference type="Gene3D" id="2.60.40.1910">
    <property type="match status" value="1"/>
</dbReference>
<dbReference type="Gene3D" id="2.60.40.1730">
    <property type="entry name" value="tricorn interacting facor f3 domain"/>
    <property type="match status" value="1"/>
</dbReference>
<dbReference type="PRINTS" id="PR00756">
    <property type="entry name" value="ALADIPTASE"/>
</dbReference>
<keyword evidence="5" id="KW-0645">Protease</keyword>
<sequence>MLLAPPQPWPHSSSSVAQALSNKNSCTPPSASLSSHRRHGGSPMAAGFYISRALALALALVSVGALASIIALSVLYAKEKTKDLEPSPTSPAAATTTADSSFPSPSSSPGPPVPWQQYRLPDTLAPVHYAITLWPRLEPDGRGLFIFTGNSTVRFVCLKDTDLILIHSNRLNFTLLQGHEAQLMALGATAPAIKTTWLELTTDYLVVQLEGRLEAGRSYLLHTEFVGELADDLAGFYRSKYKENGVEKILATTQMQPTDARKAFPCFDEPAMKAVFDLTMIHPLETVALSNSINYDPINVTIEGRNLTMTRFHSTEMMSTYLLAFVVCELGFISSAPGAPVLIRIWARKQAILEGQGDYALEKTGPILSYFQNYYNQTYPLTKSDQIALPDFSAGAMENWGLITYRESALLYNPAFSSIEDKEYVATVISHELAHMWFGNLVTMRWWNDLWLNEGFATYVSYLGADSAEPTWKLNDLMVVFEIHGVMQEDDVPTSHPLSCEEGEVQKPQQIRHLFDTITYSKGAAVLRMLSDSITEEVFTQGLRTYLEEHKYNSTICTDLWKHLQVAVDEASPGLGLPTSVEDIMNRWVLQMGYPVVTVDTRTGRLSQKHFLIDPEAEMDRPSPFNYEWIVPISWMKTGVKQSPLWLTTKEATNSNMTIGGADWLLVNLRTSGFYRVNYDQENWERLLAQLDTNHQEIPEINRAQLISDAFNLARSKLVNFTLALRTTKYLVRETEYTPWLTVSNNLNYYFLMFDRSPLYGPMQAYMVKQVEPLFNHFKDITANWTKIPDKHTDQYNQVVAIQLACKNGLKACEDLTYNLFNAWMKNPSNNPISPNLRSTVYCNGLAAGGQREWDFAWSMYKNASVASEAEKLLWAMACSKQPWILTRYLEYCLDSERIRKQDASYVINSIAANVVGQPLVWDFVRANWNYLFNDYGNGSISFESLLYSVTRRFASEFEYKELLRFEKVVESNPRFPDFHQALERTRVNIKPAHISSSPAQLF</sequence>
<evidence type="ECO:0000259" key="23">
    <source>
        <dbReference type="Pfam" id="PF17900"/>
    </source>
</evidence>
<feature type="domain" description="Aminopeptidase N-like N-terminal" evidence="23">
    <location>
        <begin position="126"/>
        <end position="322"/>
    </location>
</feature>